<dbReference type="InterPro" id="IPR002060">
    <property type="entry name" value="Squ/phyt_synthse"/>
</dbReference>
<dbReference type="InterPro" id="IPR008949">
    <property type="entry name" value="Isoprenoid_synthase_dom_sf"/>
</dbReference>
<keyword evidence="2" id="KW-1185">Reference proteome</keyword>
<organism evidence="1 2">
    <name type="scientific">Spiribacter pallidus</name>
    <dbReference type="NCBI Taxonomy" id="1987936"/>
    <lineage>
        <taxon>Bacteria</taxon>
        <taxon>Pseudomonadati</taxon>
        <taxon>Pseudomonadota</taxon>
        <taxon>Gammaproteobacteria</taxon>
        <taxon>Chromatiales</taxon>
        <taxon>Ectothiorhodospiraceae</taxon>
        <taxon>Spiribacter</taxon>
    </lineage>
</organism>
<sequence>MEPQAYCRDKAAPTGSSTYYAALFAPSAIRDGLIALAALRREILEIPHEVSEPAIGEAKLGWWQEELQRLANDMPRHPITQALAPYIEAHALPVATLEDTVEAARMDLTYSAYPTLRELTVYCHRAGGGVADLARRMTGAETPAAAAFAHDLSMGLELTRMIRHLRRDLRAGRLYIPEDELHLSGLSLKTIADTDADTDQAASRIDLLRRQARRARQFLDSAIGHLPAAERPAQAYGLTLAVLYRELLNTLDAADFPVLERQHHLTPLRKLWLAWRIRRAPQRLSPRPPESTS</sequence>
<dbReference type="Gene3D" id="1.10.600.10">
    <property type="entry name" value="Farnesyl Diphosphate Synthase"/>
    <property type="match status" value="1"/>
</dbReference>
<evidence type="ECO:0000313" key="1">
    <source>
        <dbReference type="EMBL" id="MEX0469067.1"/>
    </source>
</evidence>
<dbReference type="EMBL" id="JBAKFM010000002">
    <property type="protein sequence ID" value="MEX0469067.1"/>
    <property type="molecule type" value="Genomic_DNA"/>
</dbReference>
<gene>
    <name evidence="1" type="ORF">V6X73_04940</name>
</gene>
<dbReference type="Proteomes" id="UP001556709">
    <property type="component" value="Unassembled WGS sequence"/>
</dbReference>
<dbReference type="RefSeq" id="WP_367958704.1">
    <property type="nucleotide sequence ID" value="NZ_JBAKFK010000002.1"/>
</dbReference>
<dbReference type="Pfam" id="PF00494">
    <property type="entry name" value="SQS_PSY"/>
    <property type="match status" value="1"/>
</dbReference>
<accession>A0ABV3TBR4</accession>
<dbReference type="PANTHER" id="PTHR31480">
    <property type="entry name" value="BIFUNCTIONAL LYCOPENE CYCLASE/PHYTOENE SYNTHASE"/>
    <property type="match status" value="1"/>
</dbReference>
<dbReference type="SUPFAM" id="SSF48576">
    <property type="entry name" value="Terpenoid synthases"/>
    <property type="match status" value="1"/>
</dbReference>
<protein>
    <submittedName>
        <fullName evidence="1">Squalene/phytoene synthase family protein</fullName>
    </submittedName>
</protein>
<name>A0ABV3TBR4_9GAMM</name>
<proteinExistence type="predicted"/>
<comment type="caution">
    <text evidence="1">The sequence shown here is derived from an EMBL/GenBank/DDBJ whole genome shotgun (WGS) entry which is preliminary data.</text>
</comment>
<reference evidence="1 2" key="1">
    <citation type="submission" date="2024-02" db="EMBL/GenBank/DDBJ databases">
        <title>New especies of Spiribacter isolated from saline water.</title>
        <authorList>
            <person name="Leon M.J."/>
            <person name="De La Haba R."/>
            <person name="Sanchez-Porro C."/>
            <person name="Ventosa A."/>
        </authorList>
    </citation>
    <scope>NUCLEOTIDE SEQUENCE [LARGE SCALE GENOMIC DNA]</scope>
    <source>
        <strain evidence="2">ag22IC6-390</strain>
    </source>
</reference>
<evidence type="ECO:0000313" key="2">
    <source>
        <dbReference type="Proteomes" id="UP001556709"/>
    </source>
</evidence>